<dbReference type="InterPro" id="IPR001590">
    <property type="entry name" value="Peptidase_M12B"/>
</dbReference>
<evidence type="ECO:0000256" key="1">
    <source>
        <dbReference type="ARBA" id="ARBA00023049"/>
    </source>
</evidence>
<keyword evidence="5" id="KW-1185">Reference proteome</keyword>
<dbReference type="PANTHER" id="PTHR11905:SF159">
    <property type="entry name" value="ADAM METALLOPROTEASE"/>
    <property type="match status" value="1"/>
</dbReference>
<accession>A0A8J6LP50</accession>
<comment type="caution">
    <text evidence="4">The sequence shown here is derived from an EMBL/GenBank/DDBJ whole genome shotgun (WGS) entry which is preliminary data.</text>
</comment>
<sequence>MLLCAEFSYKIRFRRPEPVLSACHERVQLRPEWSPRWSAAISVRRTVHMLFYYVVTAEGITSLARSRRHSCRCGGVGGAFFISHALPPHKKYDICSDNLSNCGLMGLAYVASACTGNEPCAINEDGGLVLGIVVAHEMGHVMGCAHDKEGESDCPAQDKDESYFVMAPSVHLYTTRWSTCSRGFMTALFEFLDTPPHIKYLSLQQTTESELTTTIN</sequence>
<evidence type="ECO:0000256" key="2">
    <source>
        <dbReference type="PROSITE-ProRule" id="PRU00276"/>
    </source>
</evidence>
<feature type="domain" description="Peptidase M12B" evidence="3">
    <location>
        <begin position="105"/>
        <end position="181"/>
    </location>
</feature>
<reference evidence="4" key="2">
    <citation type="submission" date="2021-08" db="EMBL/GenBank/DDBJ databases">
        <authorList>
            <person name="Eriksson T."/>
        </authorList>
    </citation>
    <scope>NUCLEOTIDE SEQUENCE</scope>
    <source>
        <strain evidence="4">Stoneville</strain>
        <tissue evidence="4">Whole head</tissue>
    </source>
</reference>
<dbReference type="EMBL" id="JABDTM020012984">
    <property type="protein sequence ID" value="KAH0820041.1"/>
    <property type="molecule type" value="Genomic_DNA"/>
</dbReference>
<feature type="active site" evidence="2">
    <location>
        <position position="137"/>
    </location>
</feature>
<feature type="binding site" evidence="2">
    <location>
        <position position="136"/>
    </location>
    <ligand>
        <name>Zn(2+)</name>
        <dbReference type="ChEBI" id="CHEBI:29105"/>
        <note>catalytic</note>
    </ligand>
</feature>
<keyword evidence="2" id="KW-0862">Zinc</keyword>
<dbReference type="GO" id="GO:0046872">
    <property type="term" value="F:metal ion binding"/>
    <property type="evidence" value="ECO:0007669"/>
    <property type="project" value="UniProtKB-KW"/>
</dbReference>
<feature type="binding site" evidence="2">
    <location>
        <position position="146"/>
    </location>
    <ligand>
        <name>Zn(2+)</name>
        <dbReference type="ChEBI" id="CHEBI:29105"/>
        <note>catalytic</note>
    </ligand>
</feature>
<feature type="binding site" evidence="2">
    <location>
        <position position="140"/>
    </location>
    <ligand>
        <name>Zn(2+)</name>
        <dbReference type="ChEBI" id="CHEBI:29105"/>
        <note>catalytic</note>
    </ligand>
</feature>
<organism evidence="4 5">
    <name type="scientific">Tenebrio molitor</name>
    <name type="common">Yellow mealworm beetle</name>
    <dbReference type="NCBI Taxonomy" id="7067"/>
    <lineage>
        <taxon>Eukaryota</taxon>
        <taxon>Metazoa</taxon>
        <taxon>Ecdysozoa</taxon>
        <taxon>Arthropoda</taxon>
        <taxon>Hexapoda</taxon>
        <taxon>Insecta</taxon>
        <taxon>Pterygota</taxon>
        <taxon>Neoptera</taxon>
        <taxon>Endopterygota</taxon>
        <taxon>Coleoptera</taxon>
        <taxon>Polyphaga</taxon>
        <taxon>Cucujiformia</taxon>
        <taxon>Tenebrionidae</taxon>
        <taxon>Tenebrio</taxon>
    </lineage>
</organism>
<gene>
    <name evidence="4" type="ORF">GEV33_002750</name>
</gene>
<proteinExistence type="predicted"/>
<reference evidence="4" key="1">
    <citation type="journal article" date="2020" name="J Insects Food Feed">
        <title>The yellow mealworm (Tenebrio molitor) genome: a resource for the emerging insects as food and feed industry.</title>
        <authorList>
            <person name="Eriksson T."/>
            <person name="Andere A."/>
            <person name="Kelstrup H."/>
            <person name="Emery V."/>
            <person name="Picard C."/>
        </authorList>
    </citation>
    <scope>NUCLEOTIDE SEQUENCE</scope>
    <source>
        <strain evidence="4">Stoneville</strain>
        <tissue evidence="4">Whole head</tissue>
    </source>
</reference>
<evidence type="ECO:0000259" key="3">
    <source>
        <dbReference type="PROSITE" id="PS50215"/>
    </source>
</evidence>
<keyword evidence="1" id="KW-0482">Metalloprotease</keyword>
<dbReference type="Gene3D" id="3.40.390.10">
    <property type="entry name" value="Collagenase (Catalytic Domain)"/>
    <property type="match status" value="1"/>
</dbReference>
<dbReference type="Proteomes" id="UP000719412">
    <property type="component" value="Unassembled WGS sequence"/>
</dbReference>
<evidence type="ECO:0000313" key="5">
    <source>
        <dbReference type="Proteomes" id="UP000719412"/>
    </source>
</evidence>
<dbReference type="PANTHER" id="PTHR11905">
    <property type="entry name" value="ADAM A DISINTEGRIN AND METALLOPROTEASE DOMAIN"/>
    <property type="match status" value="1"/>
</dbReference>
<dbReference type="SUPFAM" id="SSF55486">
    <property type="entry name" value="Metalloproteases ('zincins'), catalytic domain"/>
    <property type="match status" value="1"/>
</dbReference>
<keyword evidence="2" id="KW-0479">Metal-binding</keyword>
<dbReference type="AlphaFoldDB" id="A0A8J6LP50"/>
<dbReference type="InterPro" id="IPR024079">
    <property type="entry name" value="MetalloPept_cat_dom_sf"/>
</dbReference>
<keyword evidence="1" id="KW-0645">Protease</keyword>
<dbReference type="Pfam" id="PF13574">
    <property type="entry name" value="Reprolysin_2"/>
    <property type="match status" value="1"/>
</dbReference>
<evidence type="ECO:0000313" key="4">
    <source>
        <dbReference type="EMBL" id="KAH0820041.1"/>
    </source>
</evidence>
<keyword evidence="1" id="KW-0378">Hydrolase</keyword>
<dbReference type="PROSITE" id="PS50215">
    <property type="entry name" value="ADAM_MEPRO"/>
    <property type="match status" value="1"/>
</dbReference>
<dbReference type="GO" id="GO:0004222">
    <property type="term" value="F:metalloendopeptidase activity"/>
    <property type="evidence" value="ECO:0007669"/>
    <property type="project" value="InterPro"/>
</dbReference>
<protein>
    <recommendedName>
        <fullName evidence="3">Peptidase M12B domain-containing protein</fullName>
    </recommendedName>
</protein>
<name>A0A8J6LP50_TENMO</name>
<comment type="caution">
    <text evidence="2">Lacks conserved residue(s) required for the propagation of feature annotation.</text>
</comment>
<dbReference type="GO" id="GO:0006508">
    <property type="term" value="P:proteolysis"/>
    <property type="evidence" value="ECO:0007669"/>
    <property type="project" value="InterPro"/>
</dbReference>